<dbReference type="PROSITE" id="PS51257">
    <property type="entry name" value="PROKAR_LIPOPROTEIN"/>
    <property type="match status" value="1"/>
</dbReference>
<evidence type="ECO:0000313" key="2">
    <source>
        <dbReference type="EMBL" id="MFC4387508.1"/>
    </source>
</evidence>
<feature type="coiled-coil region" evidence="1">
    <location>
        <begin position="25"/>
        <end position="111"/>
    </location>
</feature>
<gene>
    <name evidence="2" type="ORF">ACFOZ1_06735</name>
</gene>
<accession>A0ABV8VXJ6</accession>
<comment type="caution">
    <text evidence="2">The sequence shown here is derived from an EMBL/GenBank/DDBJ whole genome shotgun (WGS) entry which is preliminary data.</text>
</comment>
<keyword evidence="1" id="KW-0175">Coiled coil</keyword>
<evidence type="ECO:0000313" key="3">
    <source>
        <dbReference type="Proteomes" id="UP001595880"/>
    </source>
</evidence>
<reference evidence="3" key="1">
    <citation type="journal article" date="2019" name="Int. J. Syst. Evol. Microbiol.">
        <title>The Global Catalogue of Microorganisms (GCM) 10K type strain sequencing project: providing services to taxonomists for standard genome sequencing and annotation.</title>
        <authorList>
            <consortium name="The Broad Institute Genomics Platform"/>
            <consortium name="The Broad Institute Genome Sequencing Center for Infectious Disease"/>
            <person name="Wu L."/>
            <person name="Ma J."/>
        </authorList>
    </citation>
    <scope>NUCLEOTIDE SEQUENCE [LARGE SCALE GENOMIC DNA]</scope>
    <source>
        <strain evidence="3">KACC 14058</strain>
    </source>
</reference>
<protein>
    <submittedName>
        <fullName evidence="2">Uncharacterized protein</fullName>
    </submittedName>
</protein>
<name>A0ABV8VXJ6_9BACI</name>
<sequence length="189" mass="21361">MNKLLIVLVSLLFLVACGDEETIDIEGETLKYEEFKTELASVESELKTKKQELFDTKADLGRVIAQMEEEEAEFAELEELASNREQLESDVKEAQETLASLKKEIITLKDEPIKVGAGYFYFGEDLEPGRYLIKSQHPRGGNVFVRRDGSSYVNVILSDSDGYPSDYVFESINGDELEVAMPVELYQVE</sequence>
<dbReference type="RefSeq" id="WP_390197449.1">
    <property type="nucleotide sequence ID" value="NZ_JBHSDV010000001.1"/>
</dbReference>
<dbReference type="Proteomes" id="UP001595880">
    <property type="component" value="Unassembled WGS sequence"/>
</dbReference>
<proteinExistence type="predicted"/>
<organism evidence="2 3">
    <name type="scientific">Gracilibacillus marinus</name>
    <dbReference type="NCBI Taxonomy" id="630535"/>
    <lineage>
        <taxon>Bacteria</taxon>
        <taxon>Bacillati</taxon>
        <taxon>Bacillota</taxon>
        <taxon>Bacilli</taxon>
        <taxon>Bacillales</taxon>
        <taxon>Bacillaceae</taxon>
        <taxon>Gracilibacillus</taxon>
    </lineage>
</organism>
<evidence type="ECO:0000256" key="1">
    <source>
        <dbReference type="SAM" id="Coils"/>
    </source>
</evidence>
<dbReference type="EMBL" id="JBHSDV010000001">
    <property type="protein sequence ID" value="MFC4387508.1"/>
    <property type="molecule type" value="Genomic_DNA"/>
</dbReference>
<keyword evidence="3" id="KW-1185">Reference proteome</keyword>